<dbReference type="GO" id="GO:0042162">
    <property type="term" value="F:telomeric DNA binding"/>
    <property type="evidence" value="ECO:0007669"/>
    <property type="project" value="TreeGrafter"/>
</dbReference>
<dbReference type="GO" id="GO:0010833">
    <property type="term" value="P:telomere maintenance via telomere lengthening"/>
    <property type="evidence" value="ECO:0007669"/>
    <property type="project" value="TreeGrafter"/>
</dbReference>
<keyword evidence="2" id="KW-0539">Nucleus</keyword>
<proteinExistence type="predicted"/>
<accession>A0A1V9ZQB4</accession>
<comment type="subcellular location">
    <subcellularLocation>
        <location evidence="1">Nucleus</location>
    </subcellularLocation>
</comment>
<dbReference type="InterPro" id="IPR001357">
    <property type="entry name" value="BRCT_dom"/>
</dbReference>
<feature type="compositionally biased region" description="Polar residues" evidence="3">
    <location>
        <begin position="369"/>
        <end position="382"/>
    </location>
</feature>
<dbReference type="AlphaFoldDB" id="A0A1V9ZQB4"/>
<evidence type="ECO:0000313" key="5">
    <source>
        <dbReference type="EMBL" id="OQS00141.1"/>
    </source>
</evidence>
<feature type="compositionally biased region" description="Acidic residues" evidence="3">
    <location>
        <begin position="207"/>
        <end position="216"/>
    </location>
</feature>
<dbReference type="PROSITE" id="PS50172">
    <property type="entry name" value="BRCT"/>
    <property type="match status" value="1"/>
</dbReference>
<comment type="caution">
    <text evidence="5">The sequence shown here is derived from an EMBL/GenBank/DDBJ whole genome shotgun (WGS) entry which is preliminary data.</text>
</comment>
<dbReference type="PANTHER" id="PTHR16466:SF6">
    <property type="entry name" value="TELOMERIC REPEAT-BINDING FACTOR 2-INTERACTING PROTEIN 1"/>
    <property type="match status" value="1"/>
</dbReference>
<feature type="compositionally biased region" description="Polar residues" evidence="3">
    <location>
        <begin position="230"/>
        <end position="247"/>
    </location>
</feature>
<feature type="domain" description="BRCT" evidence="4">
    <location>
        <begin position="18"/>
        <end position="73"/>
    </location>
</feature>
<feature type="compositionally biased region" description="Acidic residues" evidence="3">
    <location>
        <begin position="283"/>
        <end position="296"/>
    </location>
</feature>
<evidence type="ECO:0000259" key="4">
    <source>
        <dbReference type="PROSITE" id="PS50172"/>
    </source>
</evidence>
<evidence type="ECO:0000256" key="3">
    <source>
        <dbReference type="SAM" id="MobiDB-lite"/>
    </source>
</evidence>
<dbReference type="GO" id="GO:0070187">
    <property type="term" value="C:shelterin complex"/>
    <property type="evidence" value="ECO:0007669"/>
    <property type="project" value="TreeGrafter"/>
</dbReference>
<protein>
    <recommendedName>
        <fullName evidence="4">BRCT domain-containing protein</fullName>
    </recommendedName>
</protein>
<dbReference type="OrthoDB" id="435460at2759"/>
<gene>
    <name evidence="5" type="ORF">THRCLA_06200</name>
</gene>
<dbReference type="Proteomes" id="UP000243217">
    <property type="component" value="Unassembled WGS sequence"/>
</dbReference>
<dbReference type="Gene3D" id="1.10.10.60">
    <property type="entry name" value="Homeodomain-like"/>
    <property type="match status" value="1"/>
</dbReference>
<sequence>MKFFIPTETVKYGMACAIIQDNGGQVLSEFTEGCIKLVDSHKLDKRDEKLLNVTYIFECVKARKILDRKNFMVTEDWVESNDSEIKRKNARKKYTVEEQAAMLHFIEEQGRELDAACHRKFWQMAAIYKVTEHSWESMHEHHRKILLKKPMRMKREILAKFTGYADGTSNRSKNDESSSSHKRSAPEHPEKAKAPAKKAKTTVAAVSEEDGDEDAPPDMYPSLRSKTAKPPSNTAPENTRNIEGNSASKRKRMRRAVMNSEAVQGGSPTVRGKAVVAHQSISDNDDIEGVDSDLSEPENNRAIPVQRHTRRSIIVPTAPVSPNPTTSLAPPSRPQPTTESTNSTPEVTTASRSAVRVLETPPRTARPVVQQSPSQPNITSSHLKPFPFSTPSTADDLAKIKKFMFLHSGMPIEAIDHALYSTSGNPVIALQYLRGTLPLGCWTPDEDTWIYDNFNRLLPIEIQLTDDEYTSIIEETLKTNKLQRPHTTKMITDRIRFLQAEQAKQVL</sequence>
<dbReference type="EMBL" id="JNBS01001748">
    <property type="protein sequence ID" value="OQS00141.1"/>
    <property type="molecule type" value="Genomic_DNA"/>
</dbReference>
<organism evidence="5 6">
    <name type="scientific">Thraustotheca clavata</name>
    <dbReference type="NCBI Taxonomy" id="74557"/>
    <lineage>
        <taxon>Eukaryota</taxon>
        <taxon>Sar</taxon>
        <taxon>Stramenopiles</taxon>
        <taxon>Oomycota</taxon>
        <taxon>Saprolegniomycetes</taxon>
        <taxon>Saprolegniales</taxon>
        <taxon>Achlyaceae</taxon>
        <taxon>Thraustotheca</taxon>
    </lineage>
</organism>
<dbReference type="PANTHER" id="PTHR16466">
    <property type="entry name" value="TELOMERE REPEAT-BINDING FACTOR 2-INTERACTING PROTEIN 1"/>
    <property type="match status" value="1"/>
</dbReference>
<feature type="compositionally biased region" description="Basic and acidic residues" evidence="3">
    <location>
        <begin position="172"/>
        <end position="193"/>
    </location>
</feature>
<evidence type="ECO:0000256" key="2">
    <source>
        <dbReference type="ARBA" id="ARBA00023242"/>
    </source>
</evidence>
<evidence type="ECO:0000256" key="1">
    <source>
        <dbReference type="ARBA" id="ARBA00004123"/>
    </source>
</evidence>
<dbReference type="InterPro" id="IPR039595">
    <property type="entry name" value="TE2IP/Rap1"/>
</dbReference>
<dbReference type="GO" id="GO:0031848">
    <property type="term" value="P:protection from non-homologous end joining at telomere"/>
    <property type="evidence" value="ECO:0007669"/>
    <property type="project" value="TreeGrafter"/>
</dbReference>
<reference evidence="5 6" key="1">
    <citation type="journal article" date="2014" name="Genome Biol. Evol.">
        <title>The secreted proteins of Achlya hypogyna and Thraustotheca clavata identify the ancestral oomycete secretome and reveal gene acquisitions by horizontal gene transfer.</title>
        <authorList>
            <person name="Misner I."/>
            <person name="Blouin N."/>
            <person name="Leonard G."/>
            <person name="Richards T.A."/>
            <person name="Lane C.E."/>
        </authorList>
    </citation>
    <scope>NUCLEOTIDE SEQUENCE [LARGE SCALE GENOMIC DNA]</scope>
    <source>
        <strain evidence="5 6">ATCC 34112</strain>
    </source>
</reference>
<evidence type="ECO:0000313" key="6">
    <source>
        <dbReference type="Proteomes" id="UP000243217"/>
    </source>
</evidence>
<name>A0A1V9ZQB4_9STRA</name>
<feature type="compositionally biased region" description="Polar residues" evidence="3">
    <location>
        <begin position="323"/>
        <end position="352"/>
    </location>
</feature>
<feature type="region of interest" description="Disordered" evidence="3">
    <location>
        <begin position="164"/>
        <end position="387"/>
    </location>
</feature>
<keyword evidence="6" id="KW-1185">Reference proteome</keyword>